<dbReference type="PANTHER" id="PTHR33463:SF117">
    <property type="entry name" value="CC-NBS-LRR RESISTANCE PROTEIN"/>
    <property type="match status" value="1"/>
</dbReference>
<dbReference type="Gene3D" id="3.80.10.10">
    <property type="entry name" value="Ribonuclease Inhibitor"/>
    <property type="match status" value="3"/>
</dbReference>
<proteinExistence type="predicted"/>
<dbReference type="GeneID" id="107902128"/>
<dbReference type="Proteomes" id="UP000818029">
    <property type="component" value="Chromosome A04"/>
</dbReference>
<name>A0ABM3BIS7_GOSHI</name>
<dbReference type="InterPro" id="IPR032675">
    <property type="entry name" value="LRR_dom_sf"/>
</dbReference>
<sequence>MRSLEILALISTGIDEISEELVKLSTLKYLRLSGVEATMKIPPKLVSRLISLQELHVKENDINLLELNSLSRLTALSLELSTNQFSQEDFVFPKLRRYHIVVDDCFSFWEELTIRRLTIQNFSSSLSAFNNLFCNVENLKWKKVSGRKNIVPSIGKKVLNELTSLELDSCDDMEFLIDITRDQGLTVAFSNLVELNIQSMVSLKGLCYDLSPSHHAIASLTRLKVVTIKSCPKLKTIFPPCVAQSMLCMEKLYISNCDGLEQVIGFALEEEVTKNDSRLYCCPKLRILKIKDCSSLKYVCANTSTQGLQSLESVKIRHSPQLMQIFKMEQNENGQDVVLPQRLVLSYVEIIWKTNMSALNEDCIVVGNHEKVFQGGHSFSRIKELCLVNLFEMLIIWSNFAQVVTLENLTTLLLIYCKKLRYIFLPTTARSLSHLTNITVTNCGNLKSLFPFGFVPILPKLQCLEVKRNSKLEQVFELEDELEVVAKEEMKFDKLRKLSLKELPSLIHFSPKGYHFVLSALEDLRVRDCPKLTTSFSIDSQEFVHCETKIDVIFVGFRKWSELIL</sequence>
<accession>A0ABM3BIS7</accession>
<dbReference type="InterPro" id="IPR057135">
    <property type="entry name" value="At4g27190-like_LRR"/>
</dbReference>
<gene>
    <name evidence="4" type="primary">LOC107902128</name>
</gene>
<feature type="domain" description="Disease resistance protein At4g27190-like leucine-rich repeats" evidence="2">
    <location>
        <begin position="434"/>
        <end position="538"/>
    </location>
</feature>
<organism evidence="3 4">
    <name type="scientific">Gossypium hirsutum</name>
    <name type="common">Upland cotton</name>
    <name type="synonym">Gossypium mexicanum</name>
    <dbReference type="NCBI Taxonomy" id="3635"/>
    <lineage>
        <taxon>Eukaryota</taxon>
        <taxon>Viridiplantae</taxon>
        <taxon>Streptophyta</taxon>
        <taxon>Embryophyta</taxon>
        <taxon>Tracheophyta</taxon>
        <taxon>Spermatophyta</taxon>
        <taxon>Magnoliopsida</taxon>
        <taxon>eudicotyledons</taxon>
        <taxon>Gunneridae</taxon>
        <taxon>Pentapetalae</taxon>
        <taxon>rosids</taxon>
        <taxon>malvids</taxon>
        <taxon>Malvales</taxon>
        <taxon>Malvaceae</taxon>
        <taxon>Malvoideae</taxon>
        <taxon>Gossypium</taxon>
    </lineage>
</organism>
<dbReference type="PANTHER" id="PTHR33463">
    <property type="entry name" value="NB-ARC DOMAIN-CONTAINING PROTEIN-RELATED"/>
    <property type="match status" value="1"/>
</dbReference>
<evidence type="ECO:0000259" key="2">
    <source>
        <dbReference type="Pfam" id="PF23247"/>
    </source>
</evidence>
<dbReference type="Pfam" id="PF23247">
    <property type="entry name" value="LRR_RPS2"/>
    <property type="match status" value="2"/>
</dbReference>
<reference evidence="4" key="2">
    <citation type="submission" date="2025-08" db="UniProtKB">
        <authorList>
            <consortium name="RefSeq"/>
        </authorList>
    </citation>
    <scope>IDENTIFICATION</scope>
</reference>
<dbReference type="InterPro" id="IPR050905">
    <property type="entry name" value="Plant_NBS-LRR"/>
</dbReference>
<reference evidence="3" key="1">
    <citation type="journal article" date="2020" name="Nat. Genet.">
        <title>Genomic diversifications of five Gossypium allopolyploid species and their impact on cotton improvement.</title>
        <authorList>
            <person name="Chen Z.J."/>
            <person name="Sreedasyam A."/>
            <person name="Ando A."/>
            <person name="Song Q."/>
            <person name="De Santiago L.M."/>
            <person name="Hulse-Kemp A.M."/>
            <person name="Ding M."/>
            <person name="Ye W."/>
            <person name="Kirkbride R.C."/>
            <person name="Jenkins J."/>
            <person name="Plott C."/>
            <person name="Lovell J."/>
            <person name="Lin Y.M."/>
            <person name="Vaughn R."/>
            <person name="Liu B."/>
            <person name="Simpson S."/>
            <person name="Scheffler B.E."/>
            <person name="Wen L."/>
            <person name="Saski C.A."/>
            <person name="Grover C.E."/>
            <person name="Hu G."/>
            <person name="Conover J.L."/>
            <person name="Carlson J.W."/>
            <person name="Shu S."/>
            <person name="Boston L.B."/>
            <person name="Williams M."/>
            <person name="Peterson D.G."/>
            <person name="McGee K."/>
            <person name="Jones D.C."/>
            <person name="Wendel J.F."/>
            <person name="Stelly D.M."/>
            <person name="Grimwood J."/>
            <person name="Schmutz J."/>
        </authorList>
    </citation>
    <scope>NUCLEOTIDE SEQUENCE [LARGE SCALE GENOMIC DNA]</scope>
    <source>
        <strain evidence="3">cv. TM-1</strain>
    </source>
</reference>
<dbReference type="SUPFAM" id="SSF52047">
    <property type="entry name" value="RNI-like"/>
    <property type="match status" value="2"/>
</dbReference>
<keyword evidence="3" id="KW-1185">Reference proteome</keyword>
<protein>
    <recommendedName>
        <fullName evidence="2">Disease resistance protein At4g27190-like leucine-rich repeats domain-containing protein</fullName>
    </recommendedName>
</protein>
<evidence type="ECO:0000256" key="1">
    <source>
        <dbReference type="ARBA" id="ARBA00022821"/>
    </source>
</evidence>
<evidence type="ECO:0000313" key="4">
    <source>
        <dbReference type="RefSeq" id="XP_040966965.1"/>
    </source>
</evidence>
<dbReference type="RefSeq" id="XP_040966965.1">
    <property type="nucleotide sequence ID" value="XM_041111031.1"/>
</dbReference>
<keyword evidence="1" id="KW-0611">Plant defense</keyword>
<evidence type="ECO:0000313" key="3">
    <source>
        <dbReference type="Proteomes" id="UP000818029"/>
    </source>
</evidence>
<feature type="domain" description="Disease resistance protein At4g27190-like leucine-rich repeats" evidence="2">
    <location>
        <begin position="119"/>
        <end position="258"/>
    </location>
</feature>